<dbReference type="GO" id="GO:0005525">
    <property type="term" value="F:GTP binding"/>
    <property type="evidence" value="ECO:0007669"/>
    <property type="project" value="InterPro"/>
</dbReference>
<evidence type="ECO:0000256" key="1">
    <source>
        <dbReference type="SAM" id="MobiDB-lite"/>
    </source>
</evidence>
<organism evidence="3 4">
    <name type="scientific">Ephemerocybe angulata</name>
    <dbReference type="NCBI Taxonomy" id="980116"/>
    <lineage>
        <taxon>Eukaryota</taxon>
        <taxon>Fungi</taxon>
        <taxon>Dikarya</taxon>
        <taxon>Basidiomycota</taxon>
        <taxon>Agaricomycotina</taxon>
        <taxon>Agaricomycetes</taxon>
        <taxon>Agaricomycetidae</taxon>
        <taxon>Agaricales</taxon>
        <taxon>Agaricineae</taxon>
        <taxon>Psathyrellaceae</taxon>
        <taxon>Ephemerocybe</taxon>
    </lineage>
</organism>
<evidence type="ECO:0000313" key="3">
    <source>
        <dbReference type="EMBL" id="KAF6741622.1"/>
    </source>
</evidence>
<protein>
    <recommendedName>
        <fullName evidence="2">G domain-containing protein</fullName>
    </recommendedName>
</protein>
<dbReference type="PRINTS" id="PR00449">
    <property type="entry name" value="RASTRNSFRMNG"/>
</dbReference>
<evidence type="ECO:0000313" key="4">
    <source>
        <dbReference type="Proteomes" id="UP000521943"/>
    </source>
</evidence>
<dbReference type="EMBL" id="JACGCI010000228">
    <property type="protein sequence ID" value="KAF6741622.1"/>
    <property type="molecule type" value="Genomic_DNA"/>
</dbReference>
<feature type="region of interest" description="Disordered" evidence="1">
    <location>
        <begin position="289"/>
        <end position="316"/>
    </location>
</feature>
<dbReference type="Gene3D" id="3.40.50.300">
    <property type="entry name" value="P-loop containing nucleotide triphosphate hydrolases"/>
    <property type="match status" value="1"/>
</dbReference>
<evidence type="ECO:0000259" key="2">
    <source>
        <dbReference type="Pfam" id="PF01926"/>
    </source>
</evidence>
<reference evidence="3 4" key="1">
    <citation type="submission" date="2020-07" db="EMBL/GenBank/DDBJ databases">
        <title>Comparative genomics of pyrophilous fungi reveals a link between fire events and developmental genes.</title>
        <authorList>
            <consortium name="DOE Joint Genome Institute"/>
            <person name="Steindorff A.S."/>
            <person name="Carver A."/>
            <person name="Calhoun S."/>
            <person name="Stillman K."/>
            <person name="Liu H."/>
            <person name="Lipzen A."/>
            <person name="Pangilinan J."/>
            <person name="Labutti K."/>
            <person name="Bruns T.D."/>
            <person name="Grigoriev I.V."/>
        </authorList>
    </citation>
    <scope>NUCLEOTIDE SEQUENCE [LARGE SCALE GENOMIC DNA]</scope>
    <source>
        <strain evidence="3 4">CBS 144469</strain>
    </source>
</reference>
<accession>A0A8H6H8S8</accession>
<gene>
    <name evidence="3" type="ORF">DFP72DRAFT_942620</name>
</gene>
<dbReference type="Proteomes" id="UP000521943">
    <property type="component" value="Unassembled WGS sequence"/>
</dbReference>
<dbReference type="InterPro" id="IPR006073">
    <property type="entry name" value="GTP-bd"/>
</dbReference>
<dbReference type="Pfam" id="PF01926">
    <property type="entry name" value="MMR_HSR1"/>
    <property type="match status" value="1"/>
</dbReference>
<proteinExistence type="predicted"/>
<feature type="compositionally biased region" description="Basic residues" evidence="1">
    <location>
        <begin position="305"/>
        <end position="316"/>
    </location>
</feature>
<feature type="domain" description="G" evidence="2">
    <location>
        <begin position="46"/>
        <end position="183"/>
    </location>
</feature>
<dbReference type="OrthoDB" id="8954335at2759"/>
<keyword evidence="4" id="KW-1185">Reference proteome</keyword>
<sequence>MASPVLNHSAAHVGEDVGPIVSAAAGCKKSLPPIPVPSPSPSVRNLVFFGETGVGKSSIINMVRESMGISPNSSEGMAKISSSAMGCTVVNTVYSLHVSPSDSETLSLALWDTAGFSETAHGTVSSDQAGENLVTLLQSMGGGTDLLVYCVRGRPFRSVVGQIYDLAHKKACGGKVPILLVVNGLENQEKGMEDWWVQNKAIFVKRKMDFDGHACITSTRGKLSKNQAGSSEKSSHIYDEQYEDSLGIIREAIITTLLAQKPRDSSILRNILNRLKQFVYEAVPGRKHRSQLDDGEVEREQGRRSAGRSHSRRNTN</sequence>
<comment type="caution">
    <text evidence="3">The sequence shown here is derived from an EMBL/GenBank/DDBJ whole genome shotgun (WGS) entry which is preliminary data.</text>
</comment>
<name>A0A8H6H8S8_9AGAR</name>
<dbReference type="AlphaFoldDB" id="A0A8H6H8S8"/>
<dbReference type="InterPro" id="IPR027417">
    <property type="entry name" value="P-loop_NTPase"/>
</dbReference>
<dbReference type="SUPFAM" id="SSF52540">
    <property type="entry name" value="P-loop containing nucleoside triphosphate hydrolases"/>
    <property type="match status" value="1"/>
</dbReference>
<dbReference type="CDD" id="cd00882">
    <property type="entry name" value="Ras_like_GTPase"/>
    <property type="match status" value="1"/>
</dbReference>